<evidence type="ECO:0000313" key="2">
    <source>
        <dbReference type="EMBL" id="KIG12743.1"/>
    </source>
</evidence>
<evidence type="ECO:0000256" key="1">
    <source>
        <dbReference type="SAM" id="MobiDB-lite"/>
    </source>
</evidence>
<feature type="compositionally biased region" description="Basic and acidic residues" evidence="1">
    <location>
        <begin position="13"/>
        <end position="34"/>
    </location>
</feature>
<evidence type="ECO:0000313" key="3">
    <source>
        <dbReference type="Proteomes" id="UP000031599"/>
    </source>
</evidence>
<gene>
    <name evidence="2" type="ORF">DB30_01101</name>
</gene>
<name>A0A0C1ZNY7_9BACT</name>
<dbReference type="AlphaFoldDB" id="A0A0C1ZNY7"/>
<organism evidence="2 3">
    <name type="scientific">Enhygromyxa salina</name>
    <dbReference type="NCBI Taxonomy" id="215803"/>
    <lineage>
        <taxon>Bacteria</taxon>
        <taxon>Pseudomonadati</taxon>
        <taxon>Myxococcota</taxon>
        <taxon>Polyangia</taxon>
        <taxon>Nannocystales</taxon>
        <taxon>Nannocystaceae</taxon>
        <taxon>Enhygromyxa</taxon>
    </lineage>
</organism>
<protein>
    <submittedName>
        <fullName evidence="2">Uncharacterized protein</fullName>
    </submittedName>
</protein>
<accession>A0A0C1ZNY7</accession>
<dbReference type="Proteomes" id="UP000031599">
    <property type="component" value="Unassembled WGS sequence"/>
</dbReference>
<comment type="caution">
    <text evidence="2">The sequence shown here is derived from an EMBL/GenBank/DDBJ whole genome shotgun (WGS) entry which is preliminary data.</text>
</comment>
<reference evidence="2 3" key="1">
    <citation type="submission" date="2014-12" db="EMBL/GenBank/DDBJ databases">
        <title>Genome assembly of Enhygromyxa salina DSM 15201.</title>
        <authorList>
            <person name="Sharma G."/>
            <person name="Subramanian S."/>
        </authorList>
    </citation>
    <scope>NUCLEOTIDE SEQUENCE [LARGE SCALE GENOMIC DNA]</scope>
    <source>
        <strain evidence="2 3">DSM 15201</strain>
    </source>
</reference>
<dbReference type="EMBL" id="JMCC02000120">
    <property type="protein sequence ID" value="KIG12743.1"/>
    <property type="molecule type" value="Genomic_DNA"/>
</dbReference>
<feature type="region of interest" description="Disordered" evidence="1">
    <location>
        <begin position="1"/>
        <end position="42"/>
    </location>
</feature>
<sequence length="42" mass="4576">MDMDGVYLSRALDSPRVENRPERCAGGSARERRLTIRVGGGA</sequence>
<proteinExistence type="predicted"/>